<dbReference type="Pfam" id="PF06415">
    <property type="entry name" value="iPGM_N"/>
    <property type="match status" value="1"/>
</dbReference>
<dbReference type="GO" id="GO:0005829">
    <property type="term" value="C:cytosol"/>
    <property type="evidence" value="ECO:0007669"/>
    <property type="project" value="TreeGrafter"/>
</dbReference>
<feature type="binding site" evidence="9 13">
    <location>
        <position position="389"/>
    </location>
    <ligand>
        <name>Mn(2+)</name>
        <dbReference type="ChEBI" id="CHEBI:29035"/>
        <label>1</label>
    </ligand>
</feature>
<feature type="binding site" evidence="9 12">
    <location>
        <position position="186"/>
    </location>
    <ligand>
        <name>substrate</name>
    </ligand>
</feature>
<comment type="catalytic activity">
    <reaction evidence="1 9">
        <text>(2R)-2-phosphoglycerate = (2R)-3-phosphoglycerate</text>
        <dbReference type="Rhea" id="RHEA:15901"/>
        <dbReference type="ChEBI" id="CHEBI:58272"/>
        <dbReference type="ChEBI" id="CHEBI:58289"/>
        <dbReference type="EC" id="5.4.2.12"/>
    </reaction>
</comment>
<feature type="binding site" evidence="9 12">
    <location>
        <begin position="150"/>
        <end position="151"/>
    </location>
    <ligand>
        <name>substrate</name>
    </ligand>
</feature>
<dbReference type="GO" id="GO:0004619">
    <property type="term" value="F:phosphoglycerate mutase activity"/>
    <property type="evidence" value="ECO:0007669"/>
    <property type="project" value="UniProtKB-UniRule"/>
</dbReference>
<accession>I3XZ38</accession>
<dbReference type="GO" id="GO:0006007">
    <property type="term" value="P:glucose catabolic process"/>
    <property type="evidence" value="ECO:0007669"/>
    <property type="project" value="InterPro"/>
</dbReference>
<keyword evidence="5 9" id="KW-0479">Metal-binding</keyword>
<dbReference type="PANTHER" id="PTHR31637:SF0">
    <property type="entry name" value="2,3-BISPHOSPHOGLYCERATE-INDEPENDENT PHOSPHOGLYCERATE MUTASE"/>
    <property type="match status" value="1"/>
</dbReference>
<dbReference type="PANTHER" id="PTHR31637">
    <property type="entry name" value="2,3-BISPHOSPHOGLYCERATE-INDEPENDENT PHOSPHOGLYCERATE MUTASE"/>
    <property type="match status" value="1"/>
</dbReference>
<dbReference type="CDD" id="cd16010">
    <property type="entry name" value="iPGM"/>
    <property type="match status" value="1"/>
</dbReference>
<evidence type="ECO:0000256" key="1">
    <source>
        <dbReference type="ARBA" id="ARBA00000370"/>
    </source>
</evidence>
<evidence type="ECO:0000259" key="15">
    <source>
        <dbReference type="Pfam" id="PF06415"/>
    </source>
</evidence>
<evidence type="ECO:0000256" key="11">
    <source>
        <dbReference type="PIRSR" id="PIRSR001492-1"/>
    </source>
</evidence>
<evidence type="ECO:0000259" key="14">
    <source>
        <dbReference type="Pfam" id="PF01676"/>
    </source>
</evidence>
<dbReference type="KEGG" id="sba:Sulba_1932"/>
<feature type="binding site" evidence="9 13">
    <location>
        <position position="64"/>
    </location>
    <ligand>
        <name>Mn(2+)</name>
        <dbReference type="ChEBI" id="CHEBI:29035"/>
        <label>2</label>
    </ligand>
</feature>
<dbReference type="PATRIC" id="fig|760154.4.peg.1929"/>
<evidence type="ECO:0000256" key="12">
    <source>
        <dbReference type="PIRSR" id="PIRSR001492-2"/>
    </source>
</evidence>
<evidence type="ECO:0000256" key="3">
    <source>
        <dbReference type="ARBA" id="ARBA00004798"/>
    </source>
</evidence>
<dbReference type="Proteomes" id="UP000006176">
    <property type="component" value="Chromosome"/>
</dbReference>
<evidence type="ECO:0000256" key="4">
    <source>
        <dbReference type="ARBA" id="ARBA00008819"/>
    </source>
</evidence>
<reference evidence="16 17" key="1">
    <citation type="submission" date="2012-06" db="EMBL/GenBank/DDBJ databases">
        <title>Complete sequence of Sulfurospirillum barnesii SES-3.</title>
        <authorList>
            <consortium name="US DOE Joint Genome Institute"/>
            <person name="Lucas S."/>
            <person name="Han J."/>
            <person name="Lapidus A."/>
            <person name="Cheng J.-F."/>
            <person name="Goodwin L."/>
            <person name="Pitluck S."/>
            <person name="Peters L."/>
            <person name="Ovchinnikova G."/>
            <person name="Lu M."/>
            <person name="Detter J.C."/>
            <person name="Han C."/>
            <person name="Tapia R."/>
            <person name="Land M."/>
            <person name="Hauser L."/>
            <person name="Kyrpides N."/>
            <person name="Ivanova N."/>
            <person name="Pagani I."/>
            <person name="Stolz J."/>
            <person name="Arkin A."/>
            <person name="Dehal P."/>
            <person name="Oremland R."/>
            <person name="Saltikov C."/>
            <person name="Basu P."/>
            <person name="Hollibaugh J."/>
            <person name="Newman D."/>
            <person name="Stolyar S."/>
            <person name="Hazen T."/>
            <person name="Woyke T."/>
        </authorList>
    </citation>
    <scope>NUCLEOTIDE SEQUENCE [LARGE SCALE GENOMIC DNA]</scope>
    <source>
        <strain evidence="17">ATCC 700032 / DSM 10660 / SES-3</strain>
    </source>
</reference>
<dbReference type="SUPFAM" id="SSF64158">
    <property type="entry name" value="2,3-Bisphosphoglycerate-independent phosphoglycerate mutase, substrate-binding domain"/>
    <property type="match status" value="1"/>
</dbReference>
<evidence type="ECO:0000256" key="6">
    <source>
        <dbReference type="ARBA" id="ARBA00023152"/>
    </source>
</evidence>
<evidence type="ECO:0000256" key="7">
    <source>
        <dbReference type="ARBA" id="ARBA00023211"/>
    </source>
</evidence>
<dbReference type="OrthoDB" id="9800863at2"/>
<evidence type="ECO:0000256" key="5">
    <source>
        <dbReference type="ARBA" id="ARBA00022723"/>
    </source>
</evidence>
<dbReference type="InterPro" id="IPR005995">
    <property type="entry name" value="Pgm_bpd_ind"/>
</dbReference>
<dbReference type="EC" id="5.4.2.12" evidence="9 10"/>
<dbReference type="STRING" id="760154.Sulba_1932"/>
<dbReference type="GO" id="GO:0006096">
    <property type="term" value="P:glycolytic process"/>
    <property type="evidence" value="ECO:0007669"/>
    <property type="project" value="UniProtKB-UniRule"/>
</dbReference>
<feature type="binding site" evidence="9 13">
    <location>
        <position position="431"/>
    </location>
    <ligand>
        <name>Mn(2+)</name>
        <dbReference type="ChEBI" id="CHEBI:29035"/>
        <label>2</label>
    </ligand>
</feature>
<keyword evidence="8 9" id="KW-0413">Isomerase</keyword>
<keyword evidence="17" id="KW-1185">Reference proteome</keyword>
<evidence type="ECO:0000313" key="17">
    <source>
        <dbReference type="Proteomes" id="UP000006176"/>
    </source>
</evidence>
<dbReference type="NCBIfam" id="TIGR01307">
    <property type="entry name" value="pgm_bpd_ind"/>
    <property type="match status" value="1"/>
</dbReference>
<dbReference type="RefSeq" id="WP_014770088.1">
    <property type="nucleotide sequence ID" value="NC_018002.1"/>
</dbReference>
<dbReference type="InterPro" id="IPR011258">
    <property type="entry name" value="BPG-indep_PGM_N"/>
</dbReference>
<comment type="similarity">
    <text evidence="4 9">Belongs to the BPG-independent phosphoglycerate mutase family.</text>
</comment>
<comment type="pathway">
    <text evidence="3 9">Carbohydrate degradation; glycolysis; pyruvate from D-glyceraldehyde 3-phosphate: step 3/5.</text>
</comment>
<dbReference type="HOGENOM" id="CLU_026099_2_0_7"/>
<dbReference type="GO" id="GO:0030145">
    <property type="term" value="F:manganese ion binding"/>
    <property type="evidence" value="ECO:0007669"/>
    <property type="project" value="UniProtKB-UniRule"/>
</dbReference>
<evidence type="ECO:0000256" key="13">
    <source>
        <dbReference type="PIRSR" id="PIRSR001492-3"/>
    </source>
</evidence>
<dbReference type="HAMAP" id="MF_01038">
    <property type="entry name" value="GpmI"/>
    <property type="match status" value="1"/>
</dbReference>
<dbReference type="eggNOG" id="COG0696">
    <property type="taxonomic scope" value="Bacteria"/>
</dbReference>
<feature type="domain" description="BPG-independent PGAM N-terminal" evidence="15">
    <location>
        <begin position="84"/>
        <end position="286"/>
    </location>
</feature>
<evidence type="ECO:0000256" key="8">
    <source>
        <dbReference type="ARBA" id="ARBA00023235"/>
    </source>
</evidence>
<comment type="function">
    <text evidence="2 9">Catalyzes the interconversion of 2-phosphoglycerate and 3-phosphoglycerate.</text>
</comment>
<dbReference type="AlphaFoldDB" id="I3XZ38"/>
<protein>
    <recommendedName>
        <fullName evidence="9 10">2,3-bisphosphoglycerate-independent phosphoglycerate mutase</fullName>
        <shortName evidence="9">BPG-independent PGAM</shortName>
        <shortName evidence="9">Phosphoglyceromutase</shortName>
        <shortName evidence="9">iPGM</shortName>
        <ecNumber evidence="9 10">5.4.2.12</ecNumber>
    </recommendedName>
</protein>
<feature type="binding site" evidence="9 12">
    <location>
        <begin position="251"/>
        <end position="254"/>
    </location>
    <ligand>
        <name>substrate</name>
    </ligand>
</feature>
<feature type="binding site" evidence="9 12">
    <location>
        <position position="121"/>
    </location>
    <ligand>
        <name>substrate</name>
    </ligand>
</feature>
<name>I3XZ38_SULBS</name>
<dbReference type="PIRSF" id="PIRSF001492">
    <property type="entry name" value="IPGAM"/>
    <property type="match status" value="1"/>
</dbReference>
<proteinExistence type="inferred from homology"/>
<feature type="binding site" evidence="9 13">
    <location>
        <position position="14"/>
    </location>
    <ligand>
        <name>Mn(2+)</name>
        <dbReference type="ChEBI" id="CHEBI:29035"/>
        <label>2</label>
    </ligand>
</feature>
<dbReference type="InterPro" id="IPR017850">
    <property type="entry name" value="Alkaline_phosphatase_core_sf"/>
</dbReference>
<keyword evidence="7 9" id="KW-0464">Manganese</keyword>
<comment type="subunit">
    <text evidence="9">Monomer.</text>
</comment>
<dbReference type="EMBL" id="CP003333">
    <property type="protein sequence ID" value="AFL69212.1"/>
    <property type="molecule type" value="Genomic_DNA"/>
</dbReference>
<dbReference type="Pfam" id="PF01676">
    <property type="entry name" value="Metalloenzyme"/>
    <property type="match status" value="1"/>
</dbReference>
<dbReference type="FunFam" id="3.40.1450.10:FF:000002">
    <property type="entry name" value="2,3-bisphosphoglycerate-independent phosphoglycerate mutase"/>
    <property type="match status" value="1"/>
</dbReference>
<organism evidence="16 17">
    <name type="scientific">Sulfurospirillum barnesii (strain ATCC 700032 / DSM 10660 / SES-3)</name>
    <dbReference type="NCBI Taxonomy" id="760154"/>
    <lineage>
        <taxon>Bacteria</taxon>
        <taxon>Pseudomonadati</taxon>
        <taxon>Campylobacterota</taxon>
        <taxon>Epsilonproteobacteria</taxon>
        <taxon>Campylobacterales</taxon>
        <taxon>Sulfurospirillaceae</taxon>
        <taxon>Sulfurospirillum</taxon>
    </lineage>
</organism>
<evidence type="ECO:0000256" key="9">
    <source>
        <dbReference type="HAMAP-Rule" id="MF_01038"/>
    </source>
</evidence>
<dbReference type="UniPathway" id="UPA00109">
    <property type="reaction ID" value="UER00186"/>
</dbReference>
<evidence type="ECO:0000313" key="16">
    <source>
        <dbReference type="EMBL" id="AFL69212.1"/>
    </source>
</evidence>
<feature type="domain" description="Metalloenzyme" evidence="14">
    <location>
        <begin position="7"/>
        <end position="484"/>
    </location>
</feature>
<feature type="active site" description="Phosphoserine intermediate" evidence="9 11">
    <location>
        <position position="64"/>
    </location>
</feature>
<feature type="binding site" evidence="9 13">
    <location>
        <position position="430"/>
    </location>
    <ligand>
        <name>Mn(2+)</name>
        <dbReference type="ChEBI" id="CHEBI:29035"/>
        <label>2</label>
    </ligand>
</feature>
<dbReference type="Gene3D" id="3.40.1450.10">
    <property type="entry name" value="BPG-independent phosphoglycerate mutase, domain B"/>
    <property type="match status" value="1"/>
</dbReference>
<dbReference type="Gene3D" id="3.40.720.10">
    <property type="entry name" value="Alkaline Phosphatase, subunit A"/>
    <property type="match status" value="1"/>
</dbReference>
<feature type="binding site" evidence="9 12">
    <location>
        <position position="180"/>
    </location>
    <ligand>
        <name>substrate</name>
    </ligand>
</feature>
<feature type="binding site" evidence="9 13">
    <location>
        <position position="448"/>
    </location>
    <ligand>
        <name>Mn(2+)</name>
        <dbReference type="ChEBI" id="CHEBI:29035"/>
        <label>1</label>
    </ligand>
</feature>
<keyword evidence="6 9" id="KW-0324">Glycolysis</keyword>
<evidence type="ECO:0000256" key="10">
    <source>
        <dbReference type="NCBIfam" id="TIGR01307"/>
    </source>
</evidence>
<feature type="binding site" evidence="9 12">
    <location>
        <position position="323"/>
    </location>
    <ligand>
        <name>substrate</name>
    </ligand>
</feature>
<comment type="cofactor">
    <cofactor evidence="9">
        <name>Mn(2+)</name>
        <dbReference type="ChEBI" id="CHEBI:29035"/>
    </cofactor>
    <text evidence="9">Binds 2 manganese ions per subunit.</text>
</comment>
<dbReference type="InterPro" id="IPR036646">
    <property type="entry name" value="PGAM_B_sf"/>
</dbReference>
<dbReference type="SUPFAM" id="SSF53649">
    <property type="entry name" value="Alkaline phosphatase-like"/>
    <property type="match status" value="1"/>
</dbReference>
<sequence length="499" mass="54866">MKPEIQKTLLIITDGIGHNASEVANAFAQAKKPTYERLFQSVPYALIQTSGLSVGLPDGQMGNSEVGHMCIGSGRILYQNLVKISLAAQDGSLAKNKALQELLHVKGSIHIVGLVSDGGVHSHIDHMMALAHISELSGKKVFFHIITDGRDVSPTSGMGFVEQLEGLCNENIHIASISGRFFSMDRDNRWERVEQGYCAIVDAEPKTALHVKAYMQSMYDKGVTDEFIEPVAFEAYSGMQSEDGVIFANFRNDRMRELSRAIGFEEFGEFARTLNGITCITMTEYDSSYPFPIMFEADTPQHTLSDVIADAGLSQFHTAETEKYAHVTFFFNGGVEEPKVGETRLLVPSPKVKTYDLQPEMSAHAVGDAVLKAMDEAYDFIVVNFANGDMVGHTGSLEAGIKAVEAVDAELGRLFEKAKVANYSIVLTSDHGNCEQMFDREEKTLTNHTTFDVYGFVWDKRVTKVEKGGLNHIAPTVLKLMGLPIPKEMDAPLVEFSGS</sequence>
<feature type="binding site" evidence="9 13">
    <location>
        <position position="393"/>
    </location>
    <ligand>
        <name>Mn(2+)</name>
        <dbReference type="ChEBI" id="CHEBI:29035"/>
        <label>1</label>
    </ligand>
</feature>
<gene>
    <name evidence="9" type="primary">gpmI</name>
    <name evidence="16" type="ordered locus">Sulba_1932</name>
</gene>
<dbReference type="InterPro" id="IPR006124">
    <property type="entry name" value="Metalloenzyme"/>
</dbReference>
<evidence type="ECO:0000256" key="2">
    <source>
        <dbReference type="ARBA" id="ARBA00002315"/>
    </source>
</evidence>